<proteinExistence type="predicted"/>
<feature type="transmembrane region" description="Helical" evidence="1">
    <location>
        <begin position="41"/>
        <end position="67"/>
    </location>
</feature>
<organism evidence="2 3">
    <name type="scientific">Spirosoma pollinicola</name>
    <dbReference type="NCBI Taxonomy" id="2057025"/>
    <lineage>
        <taxon>Bacteria</taxon>
        <taxon>Pseudomonadati</taxon>
        <taxon>Bacteroidota</taxon>
        <taxon>Cytophagia</taxon>
        <taxon>Cytophagales</taxon>
        <taxon>Cytophagaceae</taxon>
        <taxon>Spirosoma</taxon>
    </lineage>
</organism>
<reference evidence="2 3" key="1">
    <citation type="submission" date="2017-11" db="EMBL/GenBank/DDBJ databases">
        <title>Taxonomic description and genome sequences of Spirosoma HA7 sp. nov., isolated from pollen microhabitat of Corylus avellana.</title>
        <authorList>
            <person name="Ambika Manirajan B."/>
            <person name="Suarez C."/>
            <person name="Ratering S."/>
            <person name="Geissler-Plaum R."/>
            <person name="Cardinale M."/>
            <person name="Sylvia S."/>
        </authorList>
    </citation>
    <scope>NUCLEOTIDE SEQUENCE [LARGE SCALE GENOMIC DNA]</scope>
    <source>
        <strain evidence="2 3">HA7</strain>
    </source>
</reference>
<evidence type="ECO:0000313" key="3">
    <source>
        <dbReference type="Proteomes" id="UP000232883"/>
    </source>
</evidence>
<protein>
    <recommendedName>
        <fullName evidence="4">Urease accessory protein UreH-like transmembrane domain-containing protein</fullName>
    </recommendedName>
</protein>
<accession>A0A2K8Z6C9</accession>
<keyword evidence="1" id="KW-1133">Transmembrane helix</keyword>
<dbReference type="RefSeq" id="WP_100991944.1">
    <property type="nucleotide sequence ID" value="NZ_CP025096.1"/>
</dbReference>
<dbReference type="Proteomes" id="UP000232883">
    <property type="component" value="Chromosome"/>
</dbReference>
<feature type="transmembrane region" description="Helical" evidence="1">
    <location>
        <begin position="115"/>
        <end position="138"/>
    </location>
</feature>
<dbReference type="PANTHER" id="PTHR36394:SF1">
    <property type="entry name" value="OS01G0277700 PROTEIN"/>
    <property type="match status" value="1"/>
</dbReference>
<evidence type="ECO:0008006" key="4">
    <source>
        <dbReference type="Google" id="ProtNLM"/>
    </source>
</evidence>
<dbReference type="EMBL" id="CP025096">
    <property type="protein sequence ID" value="AUD05384.1"/>
    <property type="molecule type" value="Genomic_DNA"/>
</dbReference>
<gene>
    <name evidence="2" type="ORF">CWM47_28135</name>
</gene>
<feature type="transmembrane region" description="Helical" evidence="1">
    <location>
        <begin position="79"/>
        <end position="95"/>
    </location>
</feature>
<evidence type="ECO:0000256" key="1">
    <source>
        <dbReference type="SAM" id="Phobius"/>
    </source>
</evidence>
<keyword evidence="3" id="KW-1185">Reference proteome</keyword>
<dbReference type="OrthoDB" id="9782403at2"/>
<dbReference type="KEGG" id="spir:CWM47_28135"/>
<sequence>MFWNILLGSTLLGSVHAAIPNHWLQVVLIGRAENWSEREILAVVALSGFFHTLSTVMLGIAIGAIGVEVSERLEAQTRLIASLLLVFMGLIYFAMHDANAPHEHVPRGLAGRSKATIITTLSVAMLFSPCLEIETFFFTAGALGWPAISTLAVVYTVVTIACMVGLTALSYRGLARVNWPGRSAGAVDSHWLDHNEKRITGGILIALGIFTYFIEL</sequence>
<keyword evidence="1" id="KW-0812">Transmembrane</keyword>
<dbReference type="PANTHER" id="PTHR36394">
    <property type="entry name" value="OS01G0277700 PROTEIN"/>
    <property type="match status" value="1"/>
</dbReference>
<dbReference type="AlphaFoldDB" id="A0A2K8Z6C9"/>
<keyword evidence="1" id="KW-0472">Membrane</keyword>
<feature type="transmembrane region" description="Helical" evidence="1">
    <location>
        <begin position="150"/>
        <end position="171"/>
    </location>
</feature>
<evidence type="ECO:0000313" key="2">
    <source>
        <dbReference type="EMBL" id="AUD05384.1"/>
    </source>
</evidence>
<name>A0A2K8Z6C9_9BACT</name>